<gene>
    <name evidence="1" type="ORF">EAF07_06025</name>
</gene>
<protein>
    <submittedName>
        <fullName evidence="1">Uncharacterized protein</fullName>
    </submittedName>
</protein>
<name>A0A3L9DNU5_9STRE</name>
<dbReference type="AlphaFoldDB" id="A0A3L9DNU5"/>
<keyword evidence="2" id="KW-1185">Reference proteome</keyword>
<dbReference type="EMBL" id="RCVM01000010">
    <property type="protein sequence ID" value="RLY03096.1"/>
    <property type="molecule type" value="Genomic_DNA"/>
</dbReference>
<evidence type="ECO:0000313" key="2">
    <source>
        <dbReference type="Proteomes" id="UP000279194"/>
    </source>
</evidence>
<dbReference type="RefSeq" id="WP_121835657.1">
    <property type="nucleotide sequence ID" value="NZ_CP163513.1"/>
</dbReference>
<accession>A0A3L9DNU5</accession>
<dbReference type="Proteomes" id="UP000279194">
    <property type="component" value="Unassembled WGS sequence"/>
</dbReference>
<sequence>MKFRIVSARYFLDDVRTWQIYGEKLKRVVHTSFYTDLERNCNPVLEIEVKTIEQLKNVAKSVGYDLVFPRRDNDDIWIKDDYME</sequence>
<organism evidence="1 2">
    <name type="scientific">Streptococcus hillyeri</name>
    <dbReference type="NCBI Taxonomy" id="2282420"/>
    <lineage>
        <taxon>Bacteria</taxon>
        <taxon>Bacillati</taxon>
        <taxon>Bacillota</taxon>
        <taxon>Bacilli</taxon>
        <taxon>Lactobacillales</taxon>
        <taxon>Streptococcaceae</taxon>
        <taxon>Streptococcus</taxon>
    </lineage>
</organism>
<evidence type="ECO:0000313" key="1">
    <source>
        <dbReference type="EMBL" id="RLY03096.1"/>
    </source>
</evidence>
<reference evidence="1 2" key="1">
    <citation type="submission" date="2018-10" db="EMBL/GenBank/DDBJ databases">
        <title>Streptococcus hillyeri sp. nov., isolated from equine tracheal sample.</title>
        <authorList>
            <person name="Macfadyen A.C."/>
            <person name="Waller A."/>
            <person name="Paterson G.K."/>
        </authorList>
    </citation>
    <scope>NUCLEOTIDE SEQUENCE [LARGE SCALE GENOMIC DNA]</scope>
    <source>
        <strain evidence="1 2">28462</strain>
    </source>
</reference>
<comment type="caution">
    <text evidence="1">The sequence shown here is derived from an EMBL/GenBank/DDBJ whole genome shotgun (WGS) entry which is preliminary data.</text>
</comment>
<proteinExistence type="predicted"/>